<dbReference type="SMART" id="SM00861">
    <property type="entry name" value="Transket_pyr"/>
    <property type="match status" value="1"/>
</dbReference>
<gene>
    <name evidence="5" type="ORF">CHK_2248</name>
</gene>
<dbReference type="GO" id="GO:0004802">
    <property type="term" value="F:transketolase activity"/>
    <property type="evidence" value="ECO:0007669"/>
    <property type="project" value="UniProtKB-EC"/>
</dbReference>
<dbReference type="Gene3D" id="3.40.50.920">
    <property type="match status" value="1"/>
</dbReference>
<dbReference type="STRING" id="270498.CHK_2248"/>
<comment type="similarity">
    <text evidence="2">Belongs to the transketolase family.</text>
</comment>
<dbReference type="InterPro" id="IPR029061">
    <property type="entry name" value="THDP-binding"/>
</dbReference>
<dbReference type="AlphaFoldDB" id="A0A0M2NIV4"/>
<dbReference type="Proteomes" id="UP000034076">
    <property type="component" value="Unassembled WGS sequence"/>
</dbReference>
<dbReference type="OrthoDB" id="8732661at2"/>
<dbReference type="PANTHER" id="PTHR43825">
    <property type="entry name" value="PYRUVATE DEHYDROGENASE E1 COMPONENT"/>
    <property type="match status" value="1"/>
</dbReference>
<dbReference type="FunFam" id="3.40.50.970:FF:000129">
    <property type="entry name" value="Transketolase"/>
    <property type="match status" value="1"/>
</dbReference>
<dbReference type="InterPro" id="IPR033248">
    <property type="entry name" value="Transketolase_C"/>
</dbReference>
<dbReference type="Gene3D" id="3.40.50.970">
    <property type="match status" value="1"/>
</dbReference>
<proteinExistence type="inferred from homology"/>
<evidence type="ECO:0000259" key="4">
    <source>
        <dbReference type="SMART" id="SM00861"/>
    </source>
</evidence>
<dbReference type="SUPFAM" id="SSF52518">
    <property type="entry name" value="Thiamin diphosphate-binding fold (THDP-binding)"/>
    <property type="match status" value="1"/>
</dbReference>
<comment type="caution">
    <text evidence="5">The sequence shown here is derived from an EMBL/GenBank/DDBJ whole genome shotgun (WGS) entry which is preliminary data.</text>
</comment>
<sequence>MFQLDYNGAMEQTPVTELFSKFLSQSLRDDPDMVYLDADLMAAIGALDVRADYPDRVINCGIQESNMIGAAAGLSLLGFKPFVHSFAAFVTRRAFDQIFLSIAYADKSIHIIGSEPGVRQDFNGGTHMTFEDVGLMRTIPNAYIFDITDNAMLLSVLNQTKDKKGVFYYRLPLAEIVRVYADGSDFELGRGNILREGTDASIIACGLLVPAALEAAKLLEKDGVSVRVVDMFTIKPVDEALVVECAKTTGAIVTAENASVYGGLGEAVAQVVTEKCPVFMRHVGIRDEFGEVGPESYLYERFGLTAENLAQNVRDAVAAKKGAK</sequence>
<evidence type="ECO:0000256" key="2">
    <source>
        <dbReference type="ARBA" id="ARBA00007131"/>
    </source>
</evidence>
<evidence type="ECO:0000313" key="6">
    <source>
        <dbReference type="Proteomes" id="UP000034076"/>
    </source>
</evidence>
<dbReference type="PANTHER" id="PTHR43825:SF1">
    <property type="entry name" value="TRANSKETOLASE-LIKE PYRIMIDINE-BINDING DOMAIN-CONTAINING PROTEIN"/>
    <property type="match status" value="1"/>
</dbReference>
<reference evidence="5 6" key="1">
    <citation type="submission" date="2015-04" db="EMBL/GenBank/DDBJ databases">
        <title>Draft genome sequence of bacteremic isolate Catabacter hongkongensis type strain HKU16T.</title>
        <authorList>
            <person name="Lau S.K."/>
            <person name="Teng J.L."/>
            <person name="Huang Y."/>
            <person name="Curreem S.O."/>
            <person name="Tsui S.K."/>
            <person name="Woo P.C."/>
        </authorList>
    </citation>
    <scope>NUCLEOTIDE SEQUENCE [LARGE SCALE GENOMIC DNA]</scope>
    <source>
        <strain evidence="5 6">HKU16</strain>
    </source>
</reference>
<protein>
    <submittedName>
        <fullName evidence="5">Transketolase, C-terminal section</fullName>
        <ecNumber evidence="5">2.2.1.1</ecNumber>
    </submittedName>
</protein>
<keyword evidence="6" id="KW-1185">Reference proteome</keyword>
<dbReference type="InterPro" id="IPR005475">
    <property type="entry name" value="Transketolase-like_Pyr-bd"/>
</dbReference>
<dbReference type="SUPFAM" id="SSF52922">
    <property type="entry name" value="TK C-terminal domain-like"/>
    <property type="match status" value="1"/>
</dbReference>
<dbReference type="EMBL" id="LAYJ01000112">
    <property type="protein sequence ID" value="KKI50185.1"/>
    <property type="molecule type" value="Genomic_DNA"/>
</dbReference>
<comment type="cofactor">
    <cofactor evidence="1">
        <name>thiamine diphosphate</name>
        <dbReference type="ChEBI" id="CHEBI:58937"/>
    </cofactor>
</comment>
<keyword evidence="5" id="KW-0808">Transferase</keyword>
<name>A0A0M2NIV4_9FIRM</name>
<organism evidence="5 6">
    <name type="scientific">Christensenella hongkongensis</name>
    <dbReference type="NCBI Taxonomy" id="270498"/>
    <lineage>
        <taxon>Bacteria</taxon>
        <taxon>Bacillati</taxon>
        <taxon>Bacillota</taxon>
        <taxon>Clostridia</taxon>
        <taxon>Christensenellales</taxon>
        <taxon>Christensenellaceae</taxon>
        <taxon>Christensenella</taxon>
    </lineage>
</organism>
<dbReference type="Pfam" id="PF02779">
    <property type="entry name" value="Transket_pyr"/>
    <property type="match status" value="1"/>
</dbReference>
<accession>A0A0M2NIV4</accession>
<dbReference type="Pfam" id="PF02780">
    <property type="entry name" value="Transketolase_C"/>
    <property type="match status" value="1"/>
</dbReference>
<evidence type="ECO:0000256" key="3">
    <source>
        <dbReference type="ARBA" id="ARBA00023052"/>
    </source>
</evidence>
<evidence type="ECO:0000256" key="1">
    <source>
        <dbReference type="ARBA" id="ARBA00001964"/>
    </source>
</evidence>
<feature type="domain" description="Transketolase-like pyrimidine-binding" evidence="4">
    <location>
        <begin position="13"/>
        <end position="176"/>
    </location>
</feature>
<keyword evidence="3" id="KW-0786">Thiamine pyrophosphate</keyword>
<dbReference type="RefSeq" id="WP_046444066.1">
    <property type="nucleotide sequence ID" value="NZ_LAYJ01000112.1"/>
</dbReference>
<dbReference type="EC" id="2.2.1.1" evidence="5"/>
<evidence type="ECO:0000313" key="5">
    <source>
        <dbReference type="EMBL" id="KKI50185.1"/>
    </source>
</evidence>
<dbReference type="InterPro" id="IPR009014">
    <property type="entry name" value="Transketo_C/PFOR_II"/>
</dbReference>
<dbReference type="InterPro" id="IPR051157">
    <property type="entry name" value="PDH/Transketolase"/>
</dbReference>
<dbReference type="PATRIC" id="fig|270498.16.peg.1998"/>
<dbReference type="CDD" id="cd07033">
    <property type="entry name" value="TPP_PYR_DXS_TK_like"/>
    <property type="match status" value="1"/>
</dbReference>